<dbReference type="PIRSF" id="PIRSF006232">
    <property type="entry name" value="Pirin"/>
    <property type="match status" value="1"/>
</dbReference>
<dbReference type="InterPro" id="IPR041602">
    <property type="entry name" value="Quercetinase_C"/>
</dbReference>
<dbReference type="RefSeq" id="WP_269423991.1">
    <property type="nucleotide sequence ID" value="NZ_JAPWGY010000004.1"/>
</dbReference>
<feature type="domain" description="Quercetin 2,3-dioxygenase C-terminal cupin" evidence="4">
    <location>
        <begin position="149"/>
        <end position="231"/>
    </location>
</feature>
<dbReference type="InterPro" id="IPR011051">
    <property type="entry name" value="RmlC_Cupin_sf"/>
</dbReference>
<dbReference type="InterPro" id="IPR003829">
    <property type="entry name" value="Pirin_N_dom"/>
</dbReference>
<evidence type="ECO:0000256" key="2">
    <source>
        <dbReference type="RuleBase" id="RU003457"/>
    </source>
</evidence>
<accession>A0ABT4LL82</accession>
<dbReference type="InterPro" id="IPR012093">
    <property type="entry name" value="Pirin"/>
</dbReference>
<dbReference type="Gene3D" id="2.60.120.10">
    <property type="entry name" value="Jelly Rolls"/>
    <property type="match status" value="2"/>
</dbReference>
<dbReference type="CDD" id="cd02910">
    <property type="entry name" value="cupin_Yhhw_N"/>
    <property type="match status" value="1"/>
</dbReference>
<comment type="similarity">
    <text evidence="1 2">Belongs to the pirin family.</text>
</comment>
<dbReference type="InterPro" id="IPR014710">
    <property type="entry name" value="RmlC-like_jellyroll"/>
</dbReference>
<dbReference type="PANTHER" id="PTHR43212">
    <property type="entry name" value="QUERCETIN 2,3-DIOXYGENASE"/>
    <property type="match status" value="1"/>
</dbReference>
<gene>
    <name evidence="5" type="ORF">O4H49_13685</name>
</gene>
<sequence>MIDIRPFETLGRFSNDWLNARYHFSFAGYNNPSRNGVGPLLVWNDDEIQPGKGFPMHGHQNMEIITYVRKGTIFHEDHLSNKGLTPAGDIQVMSAGSGILHSEYNHGSEATTLFQIWLQPSAEGLPPRWEQKAFAARDYQGGFRALVSGQQQYPEALHIHQDATLFGTHLAKGDSLKQTIGHDRQGYLVVAAGQVDLNGSSLGERAGALIQKEEFLELTALENTEVLFFDLPVSC</sequence>
<reference evidence="5" key="1">
    <citation type="submission" date="2022-12" db="EMBL/GenBank/DDBJ databases">
        <title>Bacterial isolates from different developmental stages of Nematostella vectensis.</title>
        <authorList>
            <person name="Fraune S."/>
        </authorList>
    </citation>
    <scope>NUCLEOTIDE SEQUENCE</scope>
    <source>
        <strain evidence="5">G21630-S1</strain>
    </source>
</reference>
<protein>
    <submittedName>
        <fullName evidence="5">Pirin family protein</fullName>
    </submittedName>
</protein>
<comment type="caution">
    <text evidence="5">The sequence shown here is derived from an EMBL/GenBank/DDBJ whole genome shotgun (WGS) entry which is preliminary data.</text>
</comment>
<dbReference type="SUPFAM" id="SSF51182">
    <property type="entry name" value="RmlC-like cupins"/>
    <property type="match status" value="1"/>
</dbReference>
<dbReference type="Proteomes" id="UP001069802">
    <property type="component" value="Unassembled WGS sequence"/>
</dbReference>
<name>A0ABT4LL82_9PROT</name>
<evidence type="ECO:0000313" key="5">
    <source>
        <dbReference type="EMBL" id="MCZ4281837.1"/>
    </source>
</evidence>
<dbReference type="Pfam" id="PF17954">
    <property type="entry name" value="Pirin_C_2"/>
    <property type="match status" value="1"/>
</dbReference>
<keyword evidence="6" id="KW-1185">Reference proteome</keyword>
<evidence type="ECO:0000259" key="4">
    <source>
        <dbReference type="Pfam" id="PF17954"/>
    </source>
</evidence>
<feature type="domain" description="Pirin N-terminal" evidence="3">
    <location>
        <begin position="12"/>
        <end position="118"/>
    </location>
</feature>
<organism evidence="5 6">
    <name type="scientific">Kiloniella laminariae</name>
    <dbReference type="NCBI Taxonomy" id="454162"/>
    <lineage>
        <taxon>Bacteria</taxon>
        <taxon>Pseudomonadati</taxon>
        <taxon>Pseudomonadota</taxon>
        <taxon>Alphaproteobacteria</taxon>
        <taxon>Rhodospirillales</taxon>
        <taxon>Kiloniellaceae</taxon>
        <taxon>Kiloniella</taxon>
    </lineage>
</organism>
<evidence type="ECO:0000313" key="6">
    <source>
        <dbReference type="Proteomes" id="UP001069802"/>
    </source>
</evidence>
<proteinExistence type="inferred from homology"/>
<evidence type="ECO:0000256" key="1">
    <source>
        <dbReference type="ARBA" id="ARBA00008416"/>
    </source>
</evidence>
<evidence type="ECO:0000259" key="3">
    <source>
        <dbReference type="Pfam" id="PF02678"/>
    </source>
</evidence>
<dbReference type="Pfam" id="PF02678">
    <property type="entry name" value="Pirin"/>
    <property type="match status" value="1"/>
</dbReference>
<dbReference type="EMBL" id="JAPWGY010000004">
    <property type="protein sequence ID" value="MCZ4281837.1"/>
    <property type="molecule type" value="Genomic_DNA"/>
</dbReference>
<dbReference type="PANTHER" id="PTHR43212:SF3">
    <property type="entry name" value="QUERCETIN 2,3-DIOXYGENASE"/>
    <property type="match status" value="1"/>
</dbReference>